<organism evidence="3 4">
    <name type="scientific">Peltaster fructicola</name>
    <dbReference type="NCBI Taxonomy" id="286661"/>
    <lineage>
        <taxon>Eukaryota</taxon>
        <taxon>Fungi</taxon>
        <taxon>Dikarya</taxon>
        <taxon>Ascomycota</taxon>
        <taxon>Pezizomycotina</taxon>
        <taxon>Dothideomycetes</taxon>
        <taxon>Dothideomycetes incertae sedis</taxon>
        <taxon>Peltaster</taxon>
    </lineage>
</organism>
<dbReference type="PANTHER" id="PTHR38694:SF1">
    <property type="entry name" value="PEROXIN DOMAIN-CONTAINING PROTEIN"/>
    <property type="match status" value="1"/>
</dbReference>
<proteinExistence type="predicted"/>
<keyword evidence="2" id="KW-0472">Membrane</keyword>
<evidence type="ECO:0000313" key="3">
    <source>
        <dbReference type="EMBL" id="QIW95700.1"/>
    </source>
</evidence>
<keyword evidence="2" id="KW-1133">Transmembrane helix</keyword>
<protein>
    <submittedName>
        <fullName evidence="3">Uncharacterized protein</fullName>
    </submittedName>
</protein>
<reference evidence="3 4" key="1">
    <citation type="journal article" date="2016" name="Sci. Rep.">
        <title>Peltaster fructicola genome reveals evolution from an invasive phytopathogen to an ectophytic parasite.</title>
        <authorList>
            <person name="Xu C."/>
            <person name="Chen H."/>
            <person name="Gleason M.L."/>
            <person name="Xu J.R."/>
            <person name="Liu H."/>
            <person name="Zhang R."/>
            <person name="Sun G."/>
        </authorList>
    </citation>
    <scope>NUCLEOTIDE SEQUENCE [LARGE SCALE GENOMIC DNA]</scope>
    <source>
        <strain evidence="3 4">LNHT1506</strain>
    </source>
</reference>
<evidence type="ECO:0000256" key="2">
    <source>
        <dbReference type="SAM" id="Phobius"/>
    </source>
</evidence>
<keyword evidence="2" id="KW-0812">Transmembrane</keyword>
<dbReference type="PANTHER" id="PTHR38694">
    <property type="entry name" value="CONSERVED EXPRESSED PROTEIN"/>
    <property type="match status" value="1"/>
</dbReference>
<sequence length="680" mass="73536">MATGQGMSIQDMLPIPDTNTIANADQIERSHALGQEATASHALAVADHDEKGAAQQDHDAEVQDLGWNEPKEKVAQPLVGGMDNEELWLLVRRFNKQMYHVKEYPYPLPNNLDLNIADEEEFSPDKLRASIERLYMTVGVGVLGAVKQIARLRSWKETKRTSCFAAAYFIAWIFDILAPLFLVTLIALIAYPPSRSILFPPAPLALVSSKTGGVQKPKAGVLGSHDSATGAPENFKGEAVEAEASNFVNSITNIAMSSASGKHPQSEPPSATAGGSVPDPTAVTLSASDARSKAAGGPTKHDKTKVPMETAMWNKMRPIMHGLADVSDTWERFGNALDPTPPFPKDVFRLRLAALVVPLLAASIFTTNYMLVKGITFGVGFGFFSDPLMAPALKWLNTNFPHWQKLLEIRNTILKGVPTNAQLTITLLRVGEANKAPLPPPPFIDAPPPDVPADLTDEHLIAAGGDAPLNASEAEIRAAIEHDPTEKHRAIGHDVAKSKDAQPEKKTSKLLGALKGSVKGAISTALGADHLKAKVGSTHAKQRLGVVPSDPQSQLSGPVEFRCRFQGKRGHAYISTKATIPCVSFSIDKTINKVGTLDRDDEELHPVWSVAVADIKELKKVGGLGWKAKLIVGWAMDREVADGLEITDKQGNKFLVTAMVLRDELFNRLVAMGGQKWESW</sequence>
<name>A0A6H0XM35_9PEZI</name>
<evidence type="ECO:0000313" key="4">
    <source>
        <dbReference type="Proteomes" id="UP000503462"/>
    </source>
</evidence>
<dbReference type="EMBL" id="CP051139">
    <property type="protein sequence ID" value="QIW95700.1"/>
    <property type="molecule type" value="Genomic_DNA"/>
</dbReference>
<dbReference type="AlphaFoldDB" id="A0A6H0XM35"/>
<dbReference type="Pfam" id="PF11696">
    <property type="entry name" value="DUF3292"/>
    <property type="match status" value="1"/>
</dbReference>
<keyword evidence="4" id="KW-1185">Reference proteome</keyword>
<dbReference type="InterPro" id="IPR021709">
    <property type="entry name" value="DUF3292"/>
</dbReference>
<dbReference type="OrthoDB" id="1708389at2759"/>
<dbReference type="Proteomes" id="UP000503462">
    <property type="component" value="Chromosome 1"/>
</dbReference>
<feature type="transmembrane region" description="Helical" evidence="2">
    <location>
        <begin position="166"/>
        <end position="191"/>
    </location>
</feature>
<feature type="region of interest" description="Disordered" evidence="1">
    <location>
        <begin position="258"/>
        <end position="304"/>
    </location>
</feature>
<gene>
    <name evidence="3" type="ORF">AMS68_001218</name>
</gene>
<accession>A0A6H0XM35</accession>
<evidence type="ECO:0000256" key="1">
    <source>
        <dbReference type="SAM" id="MobiDB-lite"/>
    </source>
</evidence>